<proteinExistence type="predicted"/>
<dbReference type="Pfam" id="PF17517">
    <property type="entry name" value="IgGFc_binding"/>
    <property type="match status" value="2"/>
</dbReference>
<dbReference type="PANTHER" id="PTHR46534:SF2">
    <property type="entry name" value="VWFD DOMAIN-CONTAINING PROTEIN"/>
    <property type="match status" value="1"/>
</dbReference>
<keyword evidence="3" id="KW-1185">Reference proteome</keyword>
<dbReference type="OrthoDB" id="10005154at2759"/>
<evidence type="ECO:0000313" key="2">
    <source>
        <dbReference type="EMBL" id="CAG2214402.1"/>
    </source>
</evidence>
<evidence type="ECO:0000259" key="1">
    <source>
        <dbReference type="Pfam" id="PF17517"/>
    </source>
</evidence>
<accession>A0A8S3S870</accession>
<evidence type="ECO:0000313" key="3">
    <source>
        <dbReference type="Proteomes" id="UP000683360"/>
    </source>
</evidence>
<dbReference type="AlphaFoldDB" id="A0A8S3S870"/>
<dbReference type="EMBL" id="CAJPWZ010001407">
    <property type="protein sequence ID" value="CAG2214402.1"/>
    <property type="molecule type" value="Genomic_DNA"/>
</dbReference>
<dbReference type="PANTHER" id="PTHR46534">
    <property type="entry name" value="IGGFC_BINDING DOMAIN-CONTAINING PROTEIN"/>
    <property type="match status" value="1"/>
</dbReference>
<sequence>MDRIFQDSGSNSGTEFVLAFPHGLDTNVLRLYLSTSVNESFSVHIETPLLSHTNINVTVSGGAETVVEIPSDLTVLGTSKSDKSIFVQAENFIALFASNMQQPTSGDSFIVYPVEVLSTEYVSVNLKSKNVEYKSTSAIVAVKDHTIVHLSLPDKSIVKYNKTYTFGSQFSVNLKKYEIFQFSSEDDLSGTTILSNYPIAVISGHQLGNPSVSSKGTRDMILEMLIPWTYWSTRYIAISNPVFYDGDGELIRIFTLCENATVIIDKSGVHSQINYAAGSTSGDPRLMLPAPVNAWLNEYTFSTPGMPTSGSFNHGLVLVAFGKAIDTITLDNESLEPSLVWFEIAGTNLNYTVLPLSQGGHTLKCIGNLKCWGYVFGINVREEYGTSIGRSFTKKRRTDANVLEKAIIELDLIDDQMLLTTPVFSYMARSRTECSKMCFLYSCSFLSFRSTDGLCYLYTEDQTCSPKKVSSDFRRYHLRK</sequence>
<dbReference type="Proteomes" id="UP000683360">
    <property type="component" value="Unassembled WGS sequence"/>
</dbReference>
<gene>
    <name evidence="2" type="ORF">MEDL_28254</name>
</gene>
<protein>
    <recommendedName>
        <fullName evidence="1">IgGFc-binding protein N-terminal domain-containing protein</fullName>
    </recommendedName>
</protein>
<comment type="caution">
    <text evidence="2">The sequence shown here is derived from an EMBL/GenBank/DDBJ whole genome shotgun (WGS) entry which is preliminary data.</text>
</comment>
<name>A0A8S3S870_MYTED</name>
<feature type="domain" description="IgGFc-binding protein N-terminal" evidence="1">
    <location>
        <begin position="277"/>
        <end position="364"/>
    </location>
</feature>
<dbReference type="InterPro" id="IPR035234">
    <property type="entry name" value="IgGFc-bd_N"/>
</dbReference>
<feature type="domain" description="IgGFc-binding protein N-terminal" evidence="1">
    <location>
        <begin position="107"/>
        <end position="263"/>
    </location>
</feature>
<reference evidence="2" key="1">
    <citation type="submission" date="2021-03" db="EMBL/GenBank/DDBJ databases">
        <authorList>
            <person name="Bekaert M."/>
        </authorList>
    </citation>
    <scope>NUCLEOTIDE SEQUENCE</scope>
</reference>
<organism evidence="2 3">
    <name type="scientific">Mytilus edulis</name>
    <name type="common">Blue mussel</name>
    <dbReference type="NCBI Taxonomy" id="6550"/>
    <lineage>
        <taxon>Eukaryota</taxon>
        <taxon>Metazoa</taxon>
        <taxon>Spiralia</taxon>
        <taxon>Lophotrochozoa</taxon>
        <taxon>Mollusca</taxon>
        <taxon>Bivalvia</taxon>
        <taxon>Autobranchia</taxon>
        <taxon>Pteriomorphia</taxon>
        <taxon>Mytilida</taxon>
        <taxon>Mytiloidea</taxon>
        <taxon>Mytilidae</taxon>
        <taxon>Mytilinae</taxon>
        <taxon>Mytilus</taxon>
    </lineage>
</organism>